<dbReference type="Pfam" id="PF00620">
    <property type="entry name" value="RhoGAP"/>
    <property type="match status" value="1"/>
</dbReference>
<evidence type="ECO:0000256" key="1">
    <source>
        <dbReference type="ARBA" id="ARBA00022468"/>
    </source>
</evidence>
<feature type="compositionally biased region" description="Polar residues" evidence="2">
    <location>
        <begin position="439"/>
        <end position="448"/>
    </location>
</feature>
<dbReference type="PROSITE" id="PS50108">
    <property type="entry name" value="CRIB"/>
    <property type="match status" value="1"/>
</dbReference>
<dbReference type="InterPro" id="IPR036936">
    <property type="entry name" value="CRIB_dom_sf"/>
</dbReference>
<dbReference type="Pfam" id="PF00786">
    <property type="entry name" value="PBD"/>
    <property type="match status" value="1"/>
</dbReference>
<dbReference type="Gene3D" id="1.10.555.10">
    <property type="entry name" value="Rho GTPase activation protein"/>
    <property type="match status" value="1"/>
</dbReference>
<sequence>MTEVLQSSPSHFPSFSSSTSTPHALTNSNVSTVEDIITQESDQEEEDRQEEEERKERDREGEGDQLSLLTLLVAAFRKSLIGCSLSGSKELCSMEIGLPTNVRHVAHVTFDRFHGFLGLPVEFEPEVPRRAPSARQISFLCSASVFGVSTESMQLSLDSRGNSVPTILLLMQSHLYAWGGLQAEGIFRINAENSQEEYVREQLNRGVIPDGIDVHCLAGLIKAWFRELPSGVLDSLPPEQVMQAESEEECARLVRLLPPTEAALLDWAINLMADVVQVEHLNKMNARNVAMVFAPNMTQMSDPLTALMYAVQVMNFLKTLIIRTLKGREDSMVDSAPVSRLEPSDKNGQQSSSQLLKDASEEVKNESKGEKAFVAQEPALESPTHSAEENLTTETGPQSFLTSIENICAGNRSLANNCPCTLVSQMNCLANGSLRSTCGKSRSDQSGASGLRMGAKKANEQAVGNGTGAVQKNKGTRIVGLINTRTELFEAWR</sequence>
<dbReference type="GO" id="GO:0005096">
    <property type="term" value="F:GTPase activator activity"/>
    <property type="evidence" value="ECO:0007669"/>
    <property type="project" value="UniProtKB-KW"/>
</dbReference>
<dbReference type="GO" id="GO:0007165">
    <property type="term" value="P:signal transduction"/>
    <property type="evidence" value="ECO:0007669"/>
    <property type="project" value="InterPro"/>
</dbReference>
<feature type="compositionally biased region" description="Low complexity" evidence="2">
    <location>
        <begin position="7"/>
        <end position="23"/>
    </location>
</feature>
<dbReference type="PANTHER" id="PTHR23177">
    <property type="entry name" value="MKIAA1688 PROTEIN"/>
    <property type="match status" value="1"/>
</dbReference>
<dbReference type="SUPFAM" id="SSF48350">
    <property type="entry name" value="GTPase activation domain, GAP"/>
    <property type="match status" value="1"/>
</dbReference>
<dbReference type="PANTHER" id="PTHR23177:SF64">
    <property type="entry name" value="RHO GTPASE-ACTIVATING PROTEIN 1"/>
    <property type="match status" value="1"/>
</dbReference>
<dbReference type="FunFam" id="1.10.555.10:FF:000046">
    <property type="entry name" value="Rho GTPase-activating protein 5"/>
    <property type="match status" value="1"/>
</dbReference>
<dbReference type="CDD" id="cd00159">
    <property type="entry name" value="RhoGAP"/>
    <property type="match status" value="1"/>
</dbReference>
<dbReference type="SMART" id="SM00324">
    <property type="entry name" value="RhoGAP"/>
    <property type="match status" value="1"/>
</dbReference>
<dbReference type="InterPro" id="IPR044785">
    <property type="entry name" value="RopGAP1-5"/>
</dbReference>
<feature type="compositionally biased region" description="Polar residues" evidence="2">
    <location>
        <begin position="383"/>
        <end position="395"/>
    </location>
</feature>
<feature type="domain" description="CRIB" evidence="3">
    <location>
        <begin position="96"/>
        <end position="109"/>
    </location>
</feature>
<accession>A0A2P5WZ94</accession>
<evidence type="ECO:0000313" key="6">
    <source>
        <dbReference type="Proteomes" id="UP000239757"/>
    </source>
</evidence>
<evidence type="ECO:0008006" key="7">
    <source>
        <dbReference type="Google" id="ProtNLM"/>
    </source>
</evidence>
<dbReference type="OrthoDB" id="185175at2759"/>
<feature type="compositionally biased region" description="Basic and acidic residues" evidence="2">
    <location>
        <begin position="51"/>
        <end position="62"/>
    </location>
</feature>
<dbReference type="InterPro" id="IPR000198">
    <property type="entry name" value="RhoGAP_dom"/>
</dbReference>
<dbReference type="AlphaFoldDB" id="A0A2P5WZ94"/>
<feature type="domain" description="Rho-GAP" evidence="4">
    <location>
        <begin position="155"/>
        <end position="333"/>
    </location>
</feature>
<dbReference type="InterPro" id="IPR000095">
    <property type="entry name" value="CRIB_dom"/>
</dbReference>
<feature type="region of interest" description="Disordered" evidence="2">
    <location>
        <begin position="332"/>
        <end position="395"/>
    </location>
</feature>
<feature type="region of interest" description="Disordered" evidence="2">
    <location>
        <begin position="1"/>
        <end position="62"/>
    </location>
</feature>
<proteinExistence type="predicted"/>
<evidence type="ECO:0000259" key="4">
    <source>
        <dbReference type="PROSITE" id="PS50238"/>
    </source>
</evidence>
<dbReference type="Gene3D" id="3.90.810.10">
    <property type="entry name" value="CRIB domain"/>
    <property type="match status" value="1"/>
</dbReference>
<dbReference type="SMART" id="SM00285">
    <property type="entry name" value="PBD"/>
    <property type="match status" value="1"/>
</dbReference>
<evidence type="ECO:0000259" key="3">
    <source>
        <dbReference type="PROSITE" id="PS50108"/>
    </source>
</evidence>
<name>A0A2P5WZ94_GOSBA</name>
<protein>
    <recommendedName>
        <fullName evidence="7">Rho-GAP domain-containing protein</fullName>
    </recommendedName>
</protein>
<gene>
    <name evidence="5" type="ORF">GOBAR_AA24275</name>
</gene>
<dbReference type="CDD" id="cd00132">
    <property type="entry name" value="CRIB"/>
    <property type="match status" value="1"/>
</dbReference>
<feature type="region of interest" description="Disordered" evidence="2">
    <location>
        <begin position="439"/>
        <end position="469"/>
    </location>
</feature>
<dbReference type="Proteomes" id="UP000239757">
    <property type="component" value="Unassembled WGS sequence"/>
</dbReference>
<organism evidence="5 6">
    <name type="scientific">Gossypium barbadense</name>
    <name type="common">Sea Island cotton</name>
    <name type="synonym">Hibiscus barbadensis</name>
    <dbReference type="NCBI Taxonomy" id="3634"/>
    <lineage>
        <taxon>Eukaryota</taxon>
        <taxon>Viridiplantae</taxon>
        <taxon>Streptophyta</taxon>
        <taxon>Embryophyta</taxon>
        <taxon>Tracheophyta</taxon>
        <taxon>Spermatophyta</taxon>
        <taxon>Magnoliopsida</taxon>
        <taxon>eudicotyledons</taxon>
        <taxon>Gunneridae</taxon>
        <taxon>Pentapetalae</taxon>
        <taxon>rosids</taxon>
        <taxon>malvids</taxon>
        <taxon>Malvales</taxon>
        <taxon>Malvaceae</taxon>
        <taxon>Malvoideae</taxon>
        <taxon>Gossypium</taxon>
    </lineage>
</organism>
<reference evidence="5 6" key="1">
    <citation type="submission" date="2015-01" db="EMBL/GenBank/DDBJ databases">
        <title>Genome of allotetraploid Gossypium barbadense reveals genomic plasticity and fiber elongation in cotton evolution.</title>
        <authorList>
            <person name="Chen X."/>
            <person name="Liu X."/>
            <person name="Zhao B."/>
            <person name="Zheng H."/>
            <person name="Hu Y."/>
            <person name="Lu G."/>
            <person name="Yang C."/>
            <person name="Chen J."/>
            <person name="Shan C."/>
            <person name="Zhang L."/>
            <person name="Zhou Y."/>
            <person name="Wang L."/>
            <person name="Guo W."/>
            <person name="Bai Y."/>
            <person name="Ruan J."/>
            <person name="Shangguan X."/>
            <person name="Mao Y."/>
            <person name="Jiang J."/>
            <person name="Zhu Y."/>
            <person name="Lei J."/>
            <person name="Kang H."/>
            <person name="Chen S."/>
            <person name="He X."/>
            <person name="Wang R."/>
            <person name="Wang Y."/>
            <person name="Chen J."/>
            <person name="Wang L."/>
            <person name="Yu S."/>
            <person name="Wang B."/>
            <person name="Wei J."/>
            <person name="Song S."/>
            <person name="Lu X."/>
            <person name="Gao Z."/>
            <person name="Gu W."/>
            <person name="Deng X."/>
            <person name="Ma D."/>
            <person name="Wang S."/>
            <person name="Liang W."/>
            <person name="Fang L."/>
            <person name="Cai C."/>
            <person name="Zhu X."/>
            <person name="Zhou B."/>
            <person name="Zhang Y."/>
            <person name="Chen Z."/>
            <person name="Xu S."/>
            <person name="Zhu R."/>
            <person name="Wang S."/>
            <person name="Zhang T."/>
            <person name="Zhao G."/>
        </authorList>
    </citation>
    <scope>NUCLEOTIDE SEQUENCE [LARGE SCALE GENOMIC DNA]</scope>
    <source>
        <strain evidence="6">cv. Xinhai21</strain>
        <tissue evidence="5">Leaf</tissue>
    </source>
</reference>
<feature type="compositionally biased region" description="Basic and acidic residues" evidence="2">
    <location>
        <begin position="358"/>
        <end position="371"/>
    </location>
</feature>
<dbReference type="InterPro" id="IPR008936">
    <property type="entry name" value="Rho_GTPase_activation_prot"/>
</dbReference>
<evidence type="ECO:0000256" key="2">
    <source>
        <dbReference type="SAM" id="MobiDB-lite"/>
    </source>
</evidence>
<dbReference type="EMBL" id="KZ666054">
    <property type="protein sequence ID" value="PPR96389.1"/>
    <property type="molecule type" value="Genomic_DNA"/>
</dbReference>
<keyword evidence="1" id="KW-0343">GTPase activation</keyword>
<dbReference type="PROSITE" id="PS50238">
    <property type="entry name" value="RHOGAP"/>
    <property type="match status" value="1"/>
</dbReference>
<feature type="compositionally biased region" description="Acidic residues" evidence="2">
    <location>
        <begin position="41"/>
        <end position="50"/>
    </location>
</feature>
<feature type="compositionally biased region" description="Polar residues" evidence="2">
    <location>
        <begin position="346"/>
        <end position="355"/>
    </location>
</feature>
<evidence type="ECO:0000313" key="5">
    <source>
        <dbReference type="EMBL" id="PPR96389.1"/>
    </source>
</evidence>